<comment type="similarity">
    <text evidence="2 5">Belongs to the TPP enzyme family.</text>
</comment>
<dbReference type="STRING" id="181874.A0A409W2X8"/>
<evidence type="ECO:0000256" key="5">
    <source>
        <dbReference type="RuleBase" id="RU362132"/>
    </source>
</evidence>
<dbReference type="InParanoid" id="A0A409W2X8"/>
<comment type="caution">
    <text evidence="9">The sequence shown here is derived from an EMBL/GenBank/DDBJ whole genome shotgun (WGS) entry which is preliminary data.</text>
</comment>
<dbReference type="CDD" id="cd07035">
    <property type="entry name" value="TPP_PYR_POX_like"/>
    <property type="match status" value="1"/>
</dbReference>
<dbReference type="GO" id="GO:0000287">
    <property type="term" value="F:magnesium ion binding"/>
    <property type="evidence" value="ECO:0007669"/>
    <property type="project" value="InterPro"/>
</dbReference>
<dbReference type="Pfam" id="PF00205">
    <property type="entry name" value="TPP_enzyme_M"/>
    <property type="match status" value="1"/>
</dbReference>
<name>A0A409W2X8_9AGAR</name>
<dbReference type="PANTHER" id="PTHR18968:SF164">
    <property type="entry name" value="PYRUVATE DECARBOXYLASE"/>
    <property type="match status" value="1"/>
</dbReference>
<keyword evidence="3 5" id="KW-0786">Thiamine pyrophosphate</keyword>
<evidence type="ECO:0000313" key="9">
    <source>
        <dbReference type="EMBL" id="PPQ72818.1"/>
    </source>
</evidence>
<dbReference type="GO" id="GO:0005739">
    <property type="term" value="C:mitochondrion"/>
    <property type="evidence" value="ECO:0007669"/>
    <property type="project" value="UniProtKB-SubCell"/>
</dbReference>
<keyword evidence="10" id="KW-1185">Reference proteome</keyword>
<dbReference type="InterPro" id="IPR011766">
    <property type="entry name" value="TPP_enzyme_TPP-bd"/>
</dbReference>
<sequence>MYTATSLFLQALRKLAITHLFVNWGSDHPAFLEELERQRAEDGEAHFLVVTCPNEMVALSAAQGYAQVLGRPAAVIVHVDVGTQALAGAVHNVDRSRTPVIIFAGASPTSSEREHAGSVPGARNEWIMWVQGQHNELLSLNLHSRKGSDIPDQAAIVRQYMRHTAQIGSLQTTENMVNRAFQISMSAPKGPVYLWGRRDIMELPVDEATWKAAVAKAPAVPVAVSPAALSPSDLSRIAGALLAADSPLIVTSFLGRNVNAVAELIKLAELLAIPVVNACPSAVNIPFSHPSYAGTTYMFKGTHLPALDEADLILVIECEIPWIPVCDEPRNLGNGLQVFLLDSGDPLRVNVGYWNVPAAGIFRADAEIALKQINESVAPIAQGIISKVDARRLTLRTKHERLVADIEATEALPPPLNIDGIPTASFTVPNLMRSLRLAIEKVTPSRGSKTLYLNESISNFPLVWNHLRTEVPGQMLTLGGSSLGWGLGASVGSFLASKESKLKHDLSVLIVGDGAFLFGVPSSAYWMARRYETPFLTIVLNNGGWRSPKFSMLGVHPTGYGSHASGDRLSVGFGPDSPDYSQIAVAASSGWALGERIGGPKWDLEVGLENRMTALQTAIESAIKRVFDEKRCVVLDCILESI</sequence>
<dbReference type="Gene3D" id="3.40.50.970">
    <property type="match status" value="2"/>
</dbReference>
<dbReference type="SUPFAM" id="SSF52467">
    <property type="entry name" value="DHS-like NAD/FAD-binding domain"/>
    <property type="match status" value="1"/>
</dbReference>
<feature type="domain" description="Thiamine pyrophosphate enzyme central" evidence="6">
    <location>
        <begin position="235"/>
        <end position="325"/>
    </location>
</feature>
<dbReference type="GO" id="GO:0050660">
    <property type="term" value="F:flavin adenine dinucleotide binding"/>
    <property type="evidence" value="ECO:0007669"/>
    <property type="project" value="TreeGrafter"/>
</dbReference>
<dbReference type="GO" id="GO:0030976">
    <property type="term" value="F:thiamine pyrophosphate binding"/>
    <property type="evidence" value="ECO:0007669"/>
    <property type="project" value="InterPro"/>
</dbReference>
<dbReference type="InterPro" id="IPR029035">
    <property type="entry name" value="DHS-like_NAD/FAD-binding_dom"/>
</dbReference>
<dbReference type="GO" id="GO:0003984">
    <property type="term" value="F:acetolactate synthase activity"/>
    <property type="evidence" value="ECO:0007669"/>
    <property type="project" value="TreeGrafter"/>
</dbReference>
<dbReference type="GO" id="GO:0005948">
    <property type="term" value="C:acetolactate synthase complex"/>
    <property type="evidence" value="ECO:0007669"/>
    <property type="project" value="TreeGrafter"/>
</dbReference>
<evidence type="ECO:0000259" key="7">
    <source>
        <dbReference type="Pfam" id="PF02775"/>
    </source>
</evidence>
<evidence type="ECO:0000313" key="10">
    <source>
        <dbReference type="Proteomes" id="UP000284842"/>
    </source>
</evidence>
<dbReference type="EMBL" id="NHTK01005850">
    <property type="protein sequence ID" value="PPQ72818.1"/>
    <property type="molecule type" value="Genomic_DNA"/>
</dbReference>
<keyword evidence="4" id="KW-0496">Mitochondrion</keyword>
<gene>
    <name evidence="9" type="ORF">CVT24_012894</name>
</gene>
<dbReference type="GO" id="GO:0009097">
    <property type="term" value="P:isoleucine biosynthetic process"/>
    <property type="evidence" value="ECO:0007669"/>
    <property type="project" value="TreeGrafter"/>
</dbReference>
<dbReference type="Pfam" id="PF02776">
    <property type="entry name" value="TPP_enzyme_N"/>
    <property type="match status" value="1"/>
</dbReference>
<evidence type="ECO:0000256" key="4">
    <source>
        <dbReference type="ARBA" id="ARBA00023128"/>
    </source>
</evidence>
<evidence type="ECO:0000259" key="6">
    <source>
        <dbReference type="Pfam" id="PF00205"/>
    </source>
</evidence>
<dbReference type="InterPro" id="IPR012000">
    <property type="entry name" value="Thiamin_PyroP_enz_cen_dom"/>
</dbReference>
<evidence type="ECO:0000256" key="1">
    <source>
        <dbReference type="ARBA" id="ARBA00004173"/>
    </source>
</evidence>
<reference evidence="9 10" key="1">
    <citation type="journal article" date="2018" name="Evol. Lett.">
        <title>Horizontal gene cluster transfer increased hallucinogenic mushroom diversity.</title>
        <authorList>
            <person name="Reynolds H.T."/>
            <person name="Vijayakumar V."/>
            <person name="Gluck-Thaler E."/>
            <person name="Korotkin H.B."/>
            <person name="Matheny P.B."/>
            <person name="Slot J.C."/>
        </authorList>
    </citation>
    <scope>NUCLEOTIDE SEQUENCE [LARGE SCALE GENOMIC DNA]</scope>
    <source>
        <strain evidence="9 10">2629</strain>
    </source>
</reference>
<organism evidence="9 10">
    <name type="scientific">Panaeolus cyanescens</name>
    <dbReference type="NCBI Taxonomy" id="181874"/>
    <lineage>
        <taxon>Eukaryota</taxon>
        <taxon>Fungi</taxon>
        <taxon>Dikarya</taxon>
        <taxon>Basidiomycota</taxon>
        <taxon>Agaricomycotina</taxon>
        <taxon>Agaricomycetes</taxon>
        <taxon>Agaricomycetidae</taxon>
        <taxon>Agaricales</taxon>
        <taxon>Agaricineae</taxon>
        <taxon>Galeropsidaceae</taxon>
        <taxon>Panaeolus</taxon>
    </lineage>
</organism>
<feature type="domain" description="Thiamine pyrophosphate enzyme TPP-binding" evidence="7">
    <location>
        <begin position="463"/>
        <end position="596"/>
    </location>
</feature>
<dbReference type="OrthoDB" id="2867507at2759"/>
<evidence type="ECO:0000256" key="2">
    <source>
        <dbReference type="ARBA" id="ARBA00007812"/>
    </source>
</evidence>
<proteinExistence type="inferred from homology"/>
<dbReference type="AlphaFoldDB" id="A0A409W2X8"/>
<dbReference type="SUPFAM" id="SSF52518">
    <property type="entry name" value="Thiamin diphosphate-binding fold (THDP-binding)"/>
    <property type="match status" value="2"/>
</dbReference>
<comment type="subcellular location">
    <subcellularLocation>
        <location evidence="1">Mitochondrion</location>
    </subcellularLocation>
</comment>
<accession>A0A409W2X8</accession>
<dbReference type="Gene3D" id="3.40.50.1220">
    <property type="entry name" value="TPP-binding domain"/>
    <property type="match status" value="1"/>
</dbReference>
<dbReference type="PANTHER" id="PTHR18968">
    <property type="entry name" value="THIAMINE PYROPHOSPHATE ENZYMES"/>
    <property type="match status" value="1"/>
</dbReference>
<dbReference type="Pfam" id="PF02775">
    <property type="entry name" value="TPP_enzyme_C"/>
    <property type="match status" value="1"/>
</dbReference>
<dbReference type="InterPro" id="IPR012001">
    <property type="entry name" value="Thiamin_PyroP_enz_TPP-bd_dom"/>
</dbReference>
<dbReference type="InterPro" id="IPR045229">
    <property type="entry name" value="TPP_enz"/>
</dbReference>
<evidence type="ECO:0000256" key="3">
    <source>
        <dbReference type="ARBA" id="ARBA00023052"/>
    </source>
</evidence>
<dbReference type="Proteomes" id="UP000284842">
    <property type="component" value="Unassembled WGS sequence"/>
</dbReference>
<dbReference type="GO" id="GO:0009099">
    <property type="term" value="P:L-valine biosynthetic process"/>
    <property type="evidence" value="ECO:0007669"/>
    <property type="project" value="TreeGrafter"/>
</dbReference>
<evidence type="ECO:0000259" key="8">
    <source>
        <dbReference type="Pfam" id="PF02776"/>
    </source>
</evidence>
<protein>
    <recommendedName>
        <fullName evidence="11">Thiamine pyrophosphate enzyme TPP-binding domain-containing protein</fullName>
    </recommendedName>
</protein>
<feature type="domain" description="Thiamine pyrophosphate enzyme N-terminal TPP-binding" evidence="8">
    <location>
        <begin position="4"/>
        <end position="115"/>
    </location>
</feature>
<evidence type="ECO:0008006" key="11">
    <source>
        <dbReference type="Google" id="ProtNLM"/>
    </source>
</evidence>
<dbReference type="InterPro" id="IPR029061">
    <property type="entry name" value="THDP-binding"/>
</dbReference>